<accession>N0E4T8</accession>
<dbReference type="OrthoDB" id="5196327at2"/>
<protein>
    <submittedName>
        <fullName evidence="1">Uncharacterized protein</fullName>
    </submittedName>
</protein>
<proteinExistence type="predicted"/>
<dbReference type="STRING" id="1193181.BN10_720009"/>
<evidence type="ECO:0000313" key="1">
    <source>
        <dbReference type="EMBL" id="CCH70930.1"/>
    </source>
</evidence>
<organism evidence="1 2">
    <name type="scientific">Phycicoccus elongatus Lp2</name>
    <dbReference type="NCBI Taxonomy" id="1193181"/>
    <lineage>
        <taxon>Bacteria</taxon>
        <taxon>Bacillati</taxon>
        <taxon>Actinomycetota</taxon>
        <taxon>Actinomycetes</taxon>
        <taxon>Micrococcales</taxon>
        <taxon>Intrasporangiaceae</taxon>
        <taxon>Phycicoccus</taxon>
    </lineage>
</organism>
<reference evidence="1 2" key="1">
    <citation type="journal article" date="2013" name="ISME J.">
        <title>A metabolic model for members of the genus Tetrasphaera involved in enhanced biological phosphorus removal.</title>
        <authorList>
            <person name="Kristiansen R."/>
            <person name="Nguyen H.T.T."/>
            <person name="Saunders A.M."/>
            <person name="Nielsen J.L."/>
            <person name="Wimmer R."/>
            <person name="Le V.Q."/>
            <person name="McIlroy S.J."/>
            <person name="Petrovski S."/>
            <person name="Seviour R.J."/>
            <person name="Calteau A."/>
            <person name="Nielsen K.L."/>
            <person name="Nielsen P.H."/>
        </authorList>
    </citation>
    <scope>NUCLEOTIDE SEQUENCE [LARGE SCALE GENOMIC DNA]</scope>
    <source>
        <strain evidence="1 2">Lp2</strain>
    </source>
</reference>
<dbReference type="EMBL" id="CAIZ01000144">
    <property type="protein sequence ID" value="CCH70930.1"/>
    <property type="molecule type" value="Genomic_DNA"/>
</dbReference>
<keyword evidence="2" id="KW-1185">Reference proteome</keyword>
<dbReference type="Proteomes" id="UP000013167">
    <property type="component" value="Unassembled WGS sequence"/>
</dbReference>
<sequence>MTLKVSLDALHADSVLWSEVAGKLSTASGAAWGQWLSAHEFTGVADREGLVALYQECLTKVANLVSEGSTSATDISKTLTSVRNQYLDDEAKARAKFAGVWDPK</sequence>
<dbReference type="RefSeq" id="WP_010850766.1">
    <property type="nucleotide sequence ID" value="NZ_HF570956.1"/>
</dbReference>
<name>N0E4T8_9MICO</name>
<gene>
    <name evidence="1" type="ORF">BN10_720009</name>
</gene>
<evidence type="ECO:0000313" key="2">
    <source>
        <dbReference type="Proteomes" id="UP000013167"/>
    </source>
</evidence>
<dbReference type="HOGENOM" id="CLU_2248804_0_0_11"/>
<comment type="caution">
    <text evidence="1">The sequence shown here is derived from an EMBL/GenBank/DDBJ whole genome shotgun (WGS) entry which is preliminary data.</text>
</comment>
<dbReference type="AlphaFoldDB" id="N0E4T8"/>